<evidence type="ECO:0000256" key="1">
    <source>
        <dbReference type="SAM" id="SignalP"/>
    </source>
</evidence>
<reference evidence="4" key="2">
    <citation type="journal article" date="2017" name="J. Anim. Genet.">
        <title>Multiple reference genome sequences of hot pepper reveal the massive evolution of plant disease resistance genes by retroduplication.</title>
        <authorList>
            <person name="Kim S."/>
            <person name="Park J."/>
            <person name="Yeom S.-I."/>
            <person name="Kim Y.-M."/>
            <person name="Seo E."/>
            <person name="Kim K.-T."/>
            <person name="Kim M.-S."/>
            <person name="Lee J.M."/>
            <person name="Cheong K."/>
            <person name="Shin H.-S."/>
            <person name="Kim S.-B."/>
            <person name="Han K."/>
            <person name="Lee J."/>
            <person name="Park M."/>
            <person name="Lee H.-A."/>
            <person name="Lee H.-Y."/>
            <person name="Lee Y."/>
            <person name="Oh S."/>
            <person name="Lee J.H."/>
            <person name="Choi E."/>
            <person name="Choi E."/>
            <person name="Lee S.E."/>
            <person name="Jeon J."/>
            <person name="Kim H."/>
            <person name="Choi G."/>
            <person name="Song H."/>
            <person name="Lee J."/>
            <person name="Lee S.-C."/>
            <person name="Kwon J.-K."/>
            <person name="Lee H.-Y."/>
            <person name="Koo N."/>
            <person name="Hong Y."/>
            <person name="Kim R.W."/>
            <person name="Kang W.-H."/>
            <person name="Huh J.H."/>
            <person name="Kang B.-C."/>
            <person name="Yang T.-J."/>
            <person name="Lee Y.-H."/>
            <person name="Bennetzen J.L."/>
            <person name="Choi D."/>
        </authorList>
    </citation>
    <scope>NUCLEOTIDE SEQUENCE [LARGE SCALE GENOMIC DNA]</scope>
    <source>
        <strain evidence="4">cv. PBC81</strain>
    </source>
</reference>
<dbReference type="Pfam" id="PF02977">
    <property type="entry name" value="CarbpepA_inh"/>
    <property type="match status" value="1"/>
</dbReference>
<feature type="signal peptide" evidence="1">
    <location>
        <begin position="1"/>
        <end position="22"/>
    </location>
</feature>
<dbReference type="AlphaFoldDB" id="A0A2G2VKF4"/>
<evidence type="ECO:0000313" key="4">
    <source>
        <dbReference type="Proteomes" id="UP000224567"/>
    </source>
</evidence>
<proteinExistence type="predicted"/>
<name>A0A2G2VKF4_CAPBA</name>
<protein>
    <submittedName>
        <fullName evidence="3">Fruit-specific protein</fullName>
    </submittedName>
</protein>
<dbReference type="InterPro" id="IPR004231">
    <property type="entry name" value="COpept_A_inh-like"/>
</dbReference>
<keyword evidence="1" id="KW-0732">Signal</keyword>
<evidence type="ECO:0000259" key="2">
    <source>
        <dbReference type="Pfam" id="PF02977"/>
    </source>
</evidence>
<feature type="domain" description="Carboxypeptidase A inhibitor-like" evidence="2">
    <location>
        <begin position="52"/>
        <end position="97"/>
    </location>
</feature>
<reference evidence="3 4" key="1">
    <citation type="journal article" date="2017" name="Genome Biol.">
        <title>New reference genome sequences of hot pepper reveal the massive evolution of plant disease-resistance genes by retroduplication.</title>
        <authorList>
            <person name="Kim S."/>
            <person name="Park J."/>
            <person name="Yeom S.I."/>
            <person name="Kim Y.M."/>
            <person name="Seo E."/>
            <person name="Kim K.T."/>
            <person name="Kim M.S."/>
            <person name="Lee J.M."/>
            <person name="Cheong K."/>
            <person name="Shin H.S."/>
            <person name="Kim S.B."/>
            <person name="Han K."/>
            <person name="Lee J."/>
            <person name="Park M."/>
            <person name="Lee H.A."/>
            <person name="Lee H.Y."/>
            <person name="Lee Y."/>
            <person name="Oh S."/>
            <person name="Lee J.H."/>
            <person name="Choi E."/>
            <person name="Choi E."/>
            <person name="Lee S.E."/>
            <person name="Jeon J."/>
            <person name="Kim H."/>
            <person name="Choi G."/>
            <person name="Song H."/>
            <person name="Lee J."/>
            <person name="Lee S.C."/>
            <person name="Kwon J.K."/>
            <person name="Lee H.Y."/>
            <person name="Koo N."/>
            <person name="Hong Y."/>
            <person name="Kim R.W."/>
            <person name="Kang W.H."/>
            <person name="Huh J.H."/>
            <person name="Kang B.C."/>
            <person name="Yang T.J."/>
            <person name="Lee Y.H."/>
            <person name="Bennetzen J.L."/>
            <person name="Choi D."/>
        </authorList>
    </citation>
    <scope>NUCLEOTIDE SEQUENCE [LARGE SCALE GENOMIC DNA]</scope>
    <source>
        <strain evidence="4">cv. PBC81</strain>
    </source>
</reference>
<feature type="chain" id="PRO_5013612635" evidence="1">
    <location>
        <begin position="23"/>
        <end position="97"/>
    </location>
</feature>
<keyword evidence="4" id="KW-1185">Reference proteome</keyword>
<dbReference type="Proteomes" id="UP000224567">
    <property type="component" value="Unassembled WGS sequence"/>
</dbReference>
<organism evidence="3 4">
    <name type="scientific">Capsicum baccatum</name>
    <name type="common">Peruvian pepper</name>
    <dbReference type="NCBI Taxonomy" id="33114"/>
    <lineage>
        <taxon>Eukaryota</taxon>
        <taxon>Viridiplantae</taxon>
        <taxon>Streptophyta</taxon>
        <taxon>Embryophyta</taxon>
        <taxon>Tracheophyta</taxon>
        <taxon>Spermatophyta</taxon>
        <taxon>Magnoliopsida</taxon>
        <taxon>eudicotyledons</taxon>
        <taxon>Gunneridae</taxon>
        <taxon>Pentapetalae</taxon>
        <taxon>asterids</taxon>
        <taxon>lamiids</taxon>
        <taxon>Solanales</taxon>
        <taxon>Solanaceae</taxon>
        <taxon>Solanoideae</taxon>
        <taxon>Capsiceae</taxon>
        <taxon>Capsicum</taxon>
    </lineage>
</organism>
<sequence>MAAKNSMIKFAIFFLVLLTTTTVDKSGTWKFQVMALRDLTYEATLLQNKLLPNNILGSCDSYCSSNSDCGGFTLCQWCWEKTNPFTGAIYSTCSILP</sequence>
<gene>
    <name evidence="3" type="ORF">CQW23_25262</name>
</gene>
<dbReference type="EMBL" id="MLFT02000011">
    <property type="protein sequence ID" value="PHT33462.1"/>
    <property type="molecule type" value="Genomic_DNA"/>
</dbReference>
<dbReference type="OrthoDB" id="1289950at2759"/>
<comment type="caution">
    <text evidence="3">The sequence shown here is derived from an EMBL/GenBank/DDBJ whole genome shotgun (WGS) entry which is preliminary data.</text>
</comment>
<accession>A0A2G2VKF4</accession>
<evidence type="ECO:0000313" key="3">
    <source>
        <dbReference type="EMBL" id="PHT33462.1"/>
    </source>
</evidence>